<organism evidence="1 2">
    <name type="scientific">Williamwhitmania taraxaci</name>
    <dbReference type="NCBI Taxonomy" id="1640674"/>
    <lineage>
        <taxon>Bacteria</taxon>
        <taxon>Pseudomonadati</taxon>
        <taxon>Bacteroidota</taxon>
        <taxon>Bacteroidia</taxon>
        <taxon>Bacteroidales</taxon>
        <taxon>Williamwhitmaniaceae</taxon>
        <taxon>Williamwhitmania</taxon>
    </lineage>
</organism>
<gene>
    <name evidence="1" type="ORF">SAMN05216323_101434</name>
</gene>
<dbReference type="Proteomes" id="UP000199452">
    <property type="component" value="Unassembled WGS sequence"/>
</dbReference>
<name>A0A1G6I292_9BACT</name>
<dbReference type="AlphaFoldDB" id="A0A1G6I292"/>
<protein>
    <recommendedName>
        <fullName evidence="3">SpoIIAA-like</fullName>
    </recommendedName>
</protein>
<accession>A0A1G6I292</accession>
<evidence type="ECO:0008006" key="3">
    <source>
        <dbReference type="Google" id="ProtNLM"/>
    </source>
</evidence>
<reference evidence="1 2" key="1">
    <citation type="submission" date="2016-09" db="EMBL/GenBank/DDBJ databases">
        <authorList>
            <person name="Capua I."/>
            <person name="De Benedictis P."/>
            <person name="Joannis T."/>
            <person name="Lombin L.H."/>
            <person name="Cattoli G."/>
        </authorList>
    </citation>
    <scope>NUCLEOTIDE SEQUENCE [LARGE SCALE GENOMIC DNA]</scope>
    <source>
        <strain evidence="1 2">A7P-90m</strain>
    </source>
</reference>
<sequence>MKNVLYDFDPKTSLFEHHFPKESISNEISYILSVSEMLEVLEYKHPKFFLIETDGYDLTTTTKLSAWITNHVLPQIARLGIRKMAIVTASMSEISMSAKPIHIFPWLKVASFASTESARKWLLESEIS</sequence>
<dbReference type="EMBL" id="FMYP01000014">
    <property type="protein sequence ID" value="SDC00657.1"/>
    <property type="molecule type" value="Genomic_DNA"/>
</dbReference>
<evidence type="ECO:0000313" key="2">
    <source>
        <dbReference type="Proteomes" id="UP000199452"/>
    </source>
</evidence>
<keyword evidence="2" id="KW-1185">Reference proteome</keyword>
<proteinExistence type="predicted"/>
<dbReference type="STRING" id="1640674.SAMN05216323_101434"/>
<dbReference type="RefSeq" id="WP_092436718.1">
    <property type="nucleotide sequence ID" value="NZ_FMYP01000014.1"/>
</dbReference>
<evidence type="ECO:0000313" key="1">
    <source>
        <dbReference type="EMBL" id="SDC00657.1"/>
    </source>
</evidence>